<evidence type="ECO:0000259" key="2">
    <source>
        <dbReference type="Pfam" id="PF07727"/>
    </source>
</evidence>
<proteinExistence type="predicted"/>
<evidence type="ECO:0000256" key="1">
    <source>
        <dbReference type="SAM" id="MobiDB-lite"/>
    </source>
</evidence>
<comment type="caution">
    <text evidence="3">The sequence shown here is derived from an EMBL/GenBank/DDBJ whole genome shotgun (WGS) entry which is preliminary data.</text>
</comment>
<reference evidence="3" key="1">
    <citation type="submission" date="2020-06" db="EMBL/GenBank/DDBJ databases">
        <authorList>
            <person name="Li T."/>
            <person name="Hu X."/>
            <person name="Zhang T."/>
            <person name="Song X."/>
            <person name="Zhang H."/>
            <person name="Dai N."/>
            <person name="Sheng W."/>
            <person name="Hou X."/>
            <person name="Wei L."/>
        </authorList>
    </citation>
    <scope>NUCLEOTIDE SEQUENCE</scope>
    <source>
        <strain evidence="3">G02</strain>
        <tissue evidence="3">Leaf</tissue>
    </source>
</reference>
<evidence type="ECO:0000313" key="3">
    <source>
        <dbReference type="EMBL" id="KAL0303205.1"/>
    </source>
</evidence>
<name>A0AAW2KBW2_SESRA</name>
<feature type="domain" description="Reverse transcriptase Ty1/copia-type" evidence="2">
    <location>
        <begin position="123"/>
        <end position="196"/>
    </location>
</feature>
<dbReference type="Pfam" id="PF07727">
    <property type="entry name" value="RVT_2"/>
    <property type="match status" value="1"/>
</dbReference>
<feature type="region of interest" description="Disordered" evidence="1">
    <location>
        <begin position="1"/>
        <end position="76"/>
    </location>
</feature>
<dbReference type="AlphaFoldDB" id="A0AAW2KBW2"/>
<feature type="compositionally biased region" description="Low complexity" evidence="1">
    <location>
        <begin position="40"/>
        <end position="54"/>
    </location>
</feature>
<dbReference type="EMBL" id="JACGWJ010000029">
    <property type="protein sequence ID" value="KAL0303205.1"/>
    <property type="molecule type" value="Genomic_DNA"/>
</dbReference>
<organism evidence="3">
    <name type="scientific">Sesamum radiatum</name>
    <name type="common">Black benniseed</name>
    <dbReference type="NCBI Taxonomy" id="300843"/>
    <lineage>
        <taxon>Eukaryota</taxon>
        <taxon>Viridiplantae</taxon>
        <taxon>Streptophyta</taxon>
        <taxon>Embryophyta</taxon>
        <taxon>Tracheophyta</taxon>
        <taxon>Spermatophyta</taxon>
        <taxon>Magnoliopsida</taxon>
        <taxon>eudicotyledons</taxon>
        <taxon>Gunneridae</taxon>
        <taxon>Pentapetalae</taxon>
        <taxon>asterids</taxon>
        <taxon>lamiids</taxon>
        <taxon>Lamiales</taxon>
        <taxon>Pedaliaceae</taxon>
        <taxon>Sesamum</taxon>
    </lineage>
</organism>
<sequence>MPKESSSSDTLQMELEPHPVAPENRGGSHRSSDDPVAVESGGSSLPTSGGSTTSELQTYNLARDRQRRTNVKPPSRLGYEDMVSFALLVSGDEPTTFHGAITSQEKKEWMGAMVEEESLRKNYTWEPVQLPKGKKAIGCKWVYKKKPTVSEKEGEKFKARLVAKGYSQQKGIDYDEIFSPVVRHTSIRAVLALVASWDLHLE</sequence>
<accession>A0AAW2KBW2</accession>
<feature type="compositionally biased region" description="Polar residues" evidence="1">
    <location>
        <begin position="1"/>
        <end position="11"/>
    </location>
</feature>
<reference evidence="3" key="2">
    <citation type="journal article" date="2024" name="Plant">
        <title>Genomic evolution and insights into agronomic trait innovations of Sesamum species.</title>
        <authorList>
            <person name="Miao H."/>
            <person name="Wang L."/>
            <person name="Qu L."/>
            <person name="Liu H."/>
            <person name="Sun Y."/>
            <person name="Le M."/>
            <person name="Wang Q."/>
            <person name="Wei S."/>
            <person name="Zheng Y."/>
            <person name="Lin W."/>
            <person name="Duan Y."/>
            <person name="Cao H."/>
            <person name="Xiong S."/>
            <person name="Wang X."/>
            <person name="Wei L."/>
            <person name="Li C."/>
            <person name="Ma Q."/>
            <person name="Ju M."/>
            <person name="Zhao R."/>
            <person name="Li G."/>
            <person name="Mu C."/>
            <person name="Tian Q."/>
            <person name="Mei H."/>
            <person name="Zhang T."/>
            <person name="Gao T."/>
            <person name="Zhang H."/>
        </authorList>
    </citation>
    <scope>NUCLEOTIDE SEQUENCE</scope>
    <source>
        <strain evidence="3">G02</strain>
    </source>
</reference>
<protein>
    <submittedName>
        <fullName evidence="3">Retrovirus-related Pol polyprotein from transposon TNT 1-94</fullName>
    </submittedName>
</protein>
<gene>
    <name evidence="3" type="ORF">Sradi_6188600</name>
</gene>
<dbReference type="InterPro" id="IPR013103">
    <property type="entry name" value="RVT_2"/>
</dbReference>